<dbReference type="RefSeq" id="XP_022289636.1">
    <property type="nucleotide sequence ID" value="XM_022433928.1"/>
</dbReference>
<gene>
    <name evidence="2" type="primary">LOC111101439</name>
</gene>
<dbReference type="GeneID" id="111101439"/>
<evidence type="ECO:0000313" key="1">
    <source>
        <dbReference type="Proteomes" id="UP000694844"/>
    </source>
</evidence>
<dbReference type="AlphaFoldDB" id="A0A8B8ADW6"/>
<organism evidence="1 2">
    <name type="scientific">Crassostrea virginica</name>
    <name type="common">Eastern oyster</name>
    <dbReference type="NCBI Taxonomy" id="6565"/>
    <lineage>
        <taxon>Eukaryota</taxon>
        <taxon>Metazoa</taxon>
        <taxon>Spiralia</taxon>
        <taxon>Lophotrochozoa</taxon>
        <taxon>Mollusca</taxon>
        <taxon>Bivalvia</taxon>
        <taxon>Autobranchia</taxon>
        <taxon>Pteriomorphia</taxon>
        <taxon>Ostreida</taxon>
        <taxon>Ostreoidea</taxon>
        <taxon>Ostreidae</taxon>
        <taxon>Crassostrea</taxon>
    </lineage>
</organism>
<sequence length="439" mass="50165">MAERVDEVDDMEEAFKMLKLRDKAFDDFVEELQKGFSDKKTLGSVLSAANEIITCMNRNDSSVFDKFAKAIDLISKISSTLPVFSQYTKTFSVLSGIIKNVGFALKSNSKSQEEDTLYSELKRYQDSELLSEAVGLEDALFSIHAYMNCLSEETNMCVINSLEDKIYVNEIVRFLGKLKGKTQEILMNVDVLSAYRAKTYVNLFFRIAILRTLVLWQIFCIKKQSGADPTSTEGVLAIITETKKTDLEMLGYVTESHIDKAVFLTVFHPTENENFLHFLQMHSYRIPSIGQEKSFYSKKHAICSSLKPAVKFKVSSMFDGRVLGTSEAPSASEFIFEPVDDRMIDNIFFLHSKRSNKMYYIYMHKNGSCYCVKDKPKAEGQWKVVRLENKTGPPQFVLSTLMWPCRFLSLDPLLGILFIKSTYDMEKVRTNGLWDIIDL</sequence>
<dbReference type="OrthoDB" id="6092766at2759"/>
<dbReference type="KEGG" id="cvn:111101439"/>
<proteinExistence type="predicted"/>
<dbReference type="Proteomes" id="UP000694844">
    <property type="component" value="Chromosome 6"/>
</dbReference>
<name>A0A8B8ADW6_CRAVI</name>
<keyword evidence="1" id="KW-1185">Reference proteome</keyword>
<protein>
    <submittedName>
        <fullName evidence="2">Uncharacterized protein LOC111101439</fullName>
    </submittedName>
</protein>
<accession>A0A8B8ADW6</accession>
<reference evidence="2" key="1">
    <citation type="submission" date="2025-08" db="UniProtKB">
        <authorList>
            <consortium name="RefSeq"/>
        </authorList>
    </citation>
    <scope>IDENTIFICATION</scope>
    <source>
        <tissue evidence="2">Whole sample</tissue>
    </source>
</reference>
<evidence type="ECO:0000313" key="2">
    <source>
        <dbReference type="RefSeq" id="XP_022289636.1"/>
    </source>
</evidence>